<sequence>MFKGVESEAIYDNQKIEYRIVTNYEDAYRYNSPRGQSAPKAEIFMDINEKNYKSESTKRERQDKAIRNRSNRKNNHKDSSDETKTIGAIIIAIIFFVLKLIF</sequence>
<feature type="region of interest" description="Disordered" evidence="1">
    <location>
        <begin position="52"/>
        <end position="81"/>
    </location>
</feature>
<dbReference type="STRING" id="94869.SAMN04488529_10190"/>
<dbReference type="Proteomes" id="UP000198597">
    <property type="component" value="Unassembled WGS sequence"/>
</dbReference>
<gene>
    <name evidence="2" type="ORF">SAMN04488529_10190</name>
</gene>
<organism evidence="2 3">
    <name type="scientific">Clostridium gasigenes</name>
    <dbReference type="NCBI Taxonomy" id="94869"/>
    <lineage>
        <taxon>Bacteria</taxon>
        <taxon>Bacillati</taxon>
        <taxon>Bacillota</taxon>
        <taxon>Clostridia</taxon>
        <taxon>Eubacteriales</taxon>
        <taxon>Clostridiaceae</taxon>
        <taxon>Clostridium</taxon>
    </lineage>
</organism>
<dbReference type="RefSeq" id="WP_089964773.1">
    <property type="nucleotide sequence ID" value="NZ_FNJM01000001.1"/>
</dbReference>
<feature type="compositionally biased region" description="Basic and acidic residues" evidence="1">
    <location>
        <begin position="52"/>
        <end position="66"/>
    </location>
</feature>
<reference evidence="2 3" key="1">
    <citation type="submission" date="2016-10" db="EMBL/GenBank/DDBJ databases">
        <authorList>
            <person name="de Groot N.N."/>
        </authorList>
    </citation>
    <scope>NUCLEOTIDE SEQUENCE [LARGE SCALE GENOMIC DNA]</scope>
    <source>
        <strain evidence="2 3">DSM 12272</strain>
    </source>
</reference>
<dbReference type="AlphaFoldDB" id="A0A1H0LGM1"/>
<evidence type="ECO:0000256" key="1">
    <source>
        <dbReference type="SAM" id="MobiDB-lite"/>
    </source>
</evidence>
<protein>
    <submittedName>
        <fullName evidence="2">Uncharacterized protein</fullName>
    </submittedName>
</protein>
<evidence type="ECO:0000313" key="3">
    <source>
        <dbReference type="Proteomes" id="UP000198597"/>
    </source>
</evidence>
<proteinExistence type="predicted"/>
<dbReference type="EMBL" id="FNJM01000001">
    <property type="protein sequence ID" value="SDO67387.1"/>
    <property type="molecule type" value="Genomic_DNA"/>
</dbReference>
<dbReference type="OrthoDB" id="9808686at2"/>
<accession>A0A1H0LGM1</accession>
<keyword evidence="3" id="KW-1185">Reference proteome</keyword>
<evidence type="ECO:0000313" key="2">
    <source>
        <dbReference type="EMBL" id="SDO67387.1"/>
    </source>
</evidence>
<name>A0A1H0LGM1_9CLOT</name>